<dbReference type="PANTHER" id="PTHR11707:SF28">
    <property type="entry name" value="60 KDA LYSOPHOSPHOLIPASE"/>
    <property type="match status" value="1"/>
</dbReference>
<keyword evidence="3" id="KW-0378">Hydrolase</keyword>
<proteinExistence type="inferred from homology"/>
<gene>
    <name evidence="11" type="ORF">B9N49_03435</name>
</gene>
<evidence type="ECO:0000256" key="3">
    <source>
        <dbReference type="ARBA" id="ARBA00022801"/>
    </source>
</evidence>
<dbReference type="InterPro" id="IPR036152">
    <property type="entry name" value="Asp/glu_Ase-like_sf"/>
</dbReference>
<dbReference type="InterPro" id="IPR037152">
    <property type="entry name" value="L-asparaginase_N_sf"/>
</dbReference>
<feature type="binding site" evidence="6">
    <location>
        <position position="54"/>
    </location>
    <ligand>
        <name>substrate</name>
    </ligand>
</feature>
<dbReference type="InterPro" id="IPR027474">
    <property type="entry name" value="L-asparaginase_N"/>
</dbReference>
<dbReference type="Gene3D" id="3.40.50.40">
    <property type="match status" value="1"/>
</dbReference>
<dbReference type="PIRSF" id="PIRSF001220">
    <property type="entry name" value="L-ASNase_gatD"/>
    <property type="match status" value="1"/>
</dbReference>
<sequence>MKKLLLITTGGTIASVATDKGLAPGLQAKDILEYVKFRKFDFELDTISLFSIDSTDIRPEHWLLIKQTIKESYDKYDGFVITHGTDTLAYTASALGYLIQKSPKPIVITGAQKSISNDITDAKNNLIDALIFASKEKSHGVNIVFNGKVICGNRARKVRTKSFDAFDSINYPLIAIIHDGKVLRYIDDKSESNVEFYDKLDESVYLLKLIPSMRADILENIFEKYDCIIVESYGVGGMPAGISEEFLRLMEQYSTNKIIVMTTQVPQEGSDIGVYQVGMRIRENLDVLESKDMTLESVVCKMMYVMGKYNRDIQKIQDEFYAIINHDISIIE</sequence>
<dbReference type="Proteomes" id="UP000215413">
    <property type="component" value="Unassembled WGS sequence"/>
</dbReference>
<dbReference type="InterPro" id="IPR027475">
    <property type="entry name" value="Asparaginase/glutaminase_AS2"/>
</dbReference>
<dbReference type="PANTHER" id="PTHR11707">
    <property type="entry name" value="L-ASPARAGINASE"/>
    <property type="match status" value="1"/>
</dbReference>
<dbReference type="InterPro" id="IPR006034">
    <property type="entry name" value="Asparaginase/glutaminase-like"/>
</dbReference>
<dbReference type="SUPFAM" id="SSF53774">
    <property type="entry name" value="Glutaminase/Asparaginase"/>
    <property type="match status" value="1"/>
</dbReference>
<feature type="domain" description="L-asparaginase N-terminal" evidence="9">
    <location>
        <begin position="3"/>
        <end position="182"/>
    </location>
</feature>
<dbReference type="GO" id="GO:0006520">
    <property type="term" value="P:amino acid metabolic process"/>
    <property type="evidence" value="ECO:0007669"/>
    <property type="project" value="InterPro"/>
</dbReference>
<dbReference type="PIRSF" id="PIRSF500176">
    <property type="entry name" value="L_ASNase"/>
    <property type="match status" value="1"/>
</dbReference>
<feature type="binding site" evidence="6">
    <location>
        <begin position="85"/>
        <end position="86"/>
    </location>
    <ligand>
        <name>substrate</name>
    </ligand>
</feature>
<dbReference type="InterPro" id="IPR040919">
    <property type="entry name" value="Asparaginase_C"/>
</dbReference>
<dbReference type="AlphaFoldDB" id="A0A233V6I8"/>
<evidence type="ECO:0000313" key="12">
    <source>
        <dbReference type="Proteomes" id="UP000215413"/>
    </source>
</evidence>
<reference evidence="12" key="1">
    <citation type="submission" date="2017-04" db="EMBL/GenBank/DDBJ databases">
        <title>Finegoldia magna isolated from orthopedic joint implant-associated infections.</title>
        <authorList>
            <person name="Bjorklund S."/>
            <person name="Bruggemann H."/>
            <person name="Jensen A."/>
            <person name="Hellmark B."/>
            <person name="Soderquist B."/>
        </authorList>
    </citation>
    <scope>NUCLEOTIDE SEQUENCE [LARGE SCALE GENOMIC DNA]</scope>
    <source>
        <strain evidence="12">CCUG 54800</strain>
    </source>
</reference>
<comment type="similarity">
    <text evidence="1">Belongs to the asparaginase 1 family.</text>
</comment>
<dbReference type="SFLD" id="SFLDS00057">
    <property type="entry name" value="Glutaminase/Asparaginase"/>
    <property type="match status" value="1"/>
</dbReference>
<dbReference type="Gene3D" id="3.40.50.1170">
    <property type="entry name" value="L-asparaginase, N-terminal domain"/>
    <property type="match status" value="1"/>
</dbReference>
<dbReference type="InterPro" id="IPR027473">
    <property type="entry name" value="L-asparaginase_C"/>
</dbReference>
<dbReference type="PROSITE" id="PS00144">
    <property type="entry name" value="ASN_GLN_ASE_1"/>
    <property type="match status" value="1"/>
</dbReference>
<feature type="active site" description="O-isoaspartyl threonine intermediate" evidence="5">
    <location>
        <position position="12"/>
    </location>
</feature>
<feature type="domain" description="Asparaginase/glutaminase C-terminal" evidence="10">
    <location>
        <begin position="204"/>
        <end position="320"/>
    </location>
</feature>
<comment type="caution">
    <text evidence="11">The sequence shown here is derived from an EMBL/GenBank/DDBJ whole genome shotgun (WGS) entry which is preliminary data.</text>
</comment>
<evidence type="ECO:0000259" key="10">
    <source>
        <dbReference type="Pfam" id="PF17763"/>
    </source>
</evidence>
<dbReference type="GO" id="GO:0004067">
    <property type="term" value="F:asparaginase activity"/>
    <property type="evidence" value="ECO:0007669"/>
    <property type="project" value="UniProtKB-UniRule"/>
</dbReference>
<dbReference type="SMART" id="SM00870">
    <property type="entry name" value="Asparaginase"/>
    <property type="match status" value="1"/>
</dbReference>
<evidence type="ECO:0000256" key="8">
    <source>
        <dbReference type="PROSITE-ProRule" id="PRU10100"/>
    </source>
</evidence>
<evidence type="ECO:0000259" key="9">
    <source>
        <dbReference type="Pfam" id="PF00710"/>
    </source>
</evidence>
<dbReference type="PRINTS" id="PR00139">
    <property type="entry name" value="ASNGLNASE"/>
</dbReference>
<dbReference type="Pfam" id="PF00710">
    <property type="entry name" value="Asparaginase"/>
    <property type="match status" value="1"/>
</dbReference>
<comment type="catalytic activity">
    <reaction evidence="4">
        <text>L-asparagine + H2O = L-aspartate + NH4(+)</text>
        <dbReference type="Rhea" id="RHEA:21016"/>
        <dbReference type="ChEBI" id="CHEBI:15377"/>
        <dbReference type="ChEBI" id="CHEBI:28938"/>
        <dbReference type="ChEBI" id="CHEBI:29991"/>
        <dbReference type="ChEBI" id="CHEBI:58048"/>
        <dbReference type="EC" id="3.5.1.1"/>
    </reaction>
</comment>
<evidence type="ECO:0000256" key="2">
    <source>
        <dbReference type="ARBA" id="ARBA00012920"/>
    </source>
</evidence>
<protein>
    <recommendedName>
        <fullName evidence="2">asparaginase</fullName>
        <ecNumber evidence="2">3.5.1.1</ecNumber>
    </recommendedName>
</protein>
<organism evidence="11 12">
    <name type="scientific">Finegoldia magna</name>
    <name type="common">Peptostreptococcus magnus</name>
    <dbReference type="NCBI Taxonomy" id="1260"/>
    <lineage>
        <taxon>Bacteria</taxon>
        <taxon>Bacillati</taxon>
        <taxon>Bacillota</taxon>
        <taxon>Tissierellia</taxon>
        <taxon>Tissierellales</taxon>
        <taxon>Peptoniphilaceae</taxon>
        <taxon>Finegoldia</taxon>
    </lineage>
</organism>
<dbReference type="RefSeq" id="WP_094205528.1">
    <property type="nucleotide sequence ID" value="NZ_JAWGQT010000010.1"/>
</dbReference>
<dbReference type="PROSITE" id="PS00917">
    <property type="entry name" value="ASN_GLN_ASE_2"/>
    <property type="match status" value="1"/>
</dbReference>
<dbReference type="Pfam" id="PF17763">
    <property type="entry name" value="Asparaginase_C"/>
    <property type="match status" value="1"/>
</dbReference>
<accession>A0A233V6I8</accession>
<dbReference type="InterPro" id="IPR006033">
    <property type="entry name" value="AsnA_fam"/>
</dbReference>
<dbReference type="InterPro" id="IPR020827">
    <property type="entry name" value="Asparaginase/glutaminase_AS1"/>
</dbReference>
<dbReference type="EMBL" id="NDYC01000018">
    <property type="protein sequence ID" value="OXZ28000.1"/>
    <property type="molecule type" value="Genomic_DNA"/>
</dbReference>
<feature type="active site" evidence="8">
    <location>
        <position position="85"/>
    </location>
</feature>
<evidence type="ECO:0000256" key="4">
    <source>
        <dbReference type="ARBA" id="ARBA00049366"/>
    </source>
</evidence>
<evidence type="ECO:0000256" key="5">
    <source>
        <dbReference type="PIRSR" id="PIRSR001220-1"/>
    </source>
</evidence>
<evidence type="ECO:0000256" key="1">
    <source>
        <dbReference type="ARBA" id="ARBA00010518"/>
    </source>
</evidence>
<dbReference type="InterPro" id="IPR041725">
    <property type="entry name" value="L-asparaginase_I"/>
</dbReference>
<name>A0A233V6I8_FINMA</name>
<dbReference type="EC" id="3.5.1.1" evidence="2"/>
<dbReference type="CDD" id="cd08963">
    <property type="entry name" value="L-asparaginase_I"/>
    <property type="match status" value="1"/>
</dbReference>
<evidence type="ECO:0000256" key="7">
    <source>
        <dbReference type="PROSITE-ProRule" id="PRU10099"/>
    </source>
</evidence>
<evidence type="ECO:0000256" key="6">
    <source>
        <dbReference type="PIRSR" id="PIRSR001220-2"/>
    </source>
</evidence>
<feature type="active site" evidence="7">
    <location>
        <position position="12"/>
    </location>
</feature>
<evidence type="ECO:0000313" key="11">
    <source>
        <dbReference type="EMBL" id="OXZ28000.1"/>
    </source>
</evidence>
<dbReference type="NCBIfam" id="TIGR00519">
    <property type="entry name" value="asnASE_I"/>
    <property type="match status" value="1"/>
</dbReference>
<dbReference type="FunFam" id="3.40.50.1170:FF:000001">
    <property type="entry name" value="L-asparaginase 2"/>
    <property type="match status" value="1"/>
</dbReference>
<dbReference type="PROSITE" id="PS51732">
    <property type="entry name" value="ASN_GLN_ASE_3"/>
    <property type="match status" value="1"/>
</dbReference>